<dbReference type="InterPro" id="IPR001568">
    <property type="entry name" value="RNase_T2-like"/>
</dbReference>
<evidence type="ECO:0000313" key="10">
    <source>
        <dbReference type="EMBL" id="KAK9919474.1"/>
    </source>
</evidence>
<name>A0AAW1W6E1_RUBAR</name>
<keyword evidence="6" id="KW-0325">Glycoprotein</keyword>
<dbReference type="GO" id="GO:0006401">
    <property type="term" value="P:RNA catabolic process"/>
    <property type="evidence" value="ECO:0007669"/>
    <property type="project" value="TreeGrafter"/>
</dbReference>
<keyword evidence="2" id="KW-0540">Nuclease</keyword>
<gene>
    <name evidence="10" type="ORF">M0R45_028066</name>
</gene>
<accession>A0AAW1W6E1</accession>
<dbReference type="InterPro" id="IPR033130">
    <property type="entry name" value="RNase_T2_His_AS_2"/>
</dbReference>
<keyword evidence="3 9" id="KW-0732">Signal</keyword>
<proteinExistence type="inferred from homology"/>
<feature type="chain" id="PRO_5043418891" evidence="9">
    <location>
        <begin position="21"/>
        <end position="197"/>
    </location>
</feature>
<dbReference type="PANTHER" id="PTHR11240">
    <property type="entry name" value="RIBONUCLEASE T2"/>
    <property type="match status" value="1"/>
</dbReference>
<dbReference type="AlphaFoldDB" id="A0AAW1W6E1"/>
<dbReference type="Pfam" id="PF00445">
    <property type="entry name" value="Ribonuclease_T2"/>
    <property type="match status" value="1"/>
</dbReference>
<keyword evidence="7" id="KW-0456">Lyase</keyword>
<evidence type="ECO:0000256" key="8">
    <source>
        <dbReference type="RuleBase" id="RU004328"/>
    </source>
</evidence>
<evidence type="ECO:0000256" key="7">
    <source>
        <dbReference type="ARBA" id="ARBA00023239"/>
    </source>
</evidence>
<dbReference type="SUPFAM" id="SSF55895">
    <property type="entry name" value="Ribonuclease Rh-like"/>
    <property type="match status" value="1"/>
</dbReference>
<comment type="caution">
    <text evidence="10">The sequence shown here is derived from an EMBL/GenBank/DDBJ whole genome shotgun (WGS) entry which is preliminary data.</text>
</comment>
<dbReference type="InterPro" id="IPR036430">
    <property type="entry name" value="RNase_T2-like_sf"/>
</dbReference>
<evidence type="ECO:0000256" key="1">
    <source>
        <dbReference type="ARBA" id="ARBA00007469"/>
    </source>
</evidence>
<dbReference type="Proteomes" id="UP001457282">
    <property type="component" value="Unassembled WGS sequence"/>
</dbReference>
<keyword evidence="4" id="KW-0255">Endonuclease</keyword>
<dbReference type="GO" id="GO:0005576">
    <property type="term" value="C:extracellular region"/>
    <property type="evidence" value="ECO:0007669"/>
    <property type="project" value="TreeGrafter"/>
</dbReference>
<dbReference type="GO" id="GO:0033897">
    <property type="term" value="F:ribonuclease T2 activity"/>
    <property type="evidence" value="ECO:0007669"/>
    <property type="project" value="InterPro"/>
</dbReference>
<sequence length="197" mass="22573">MKSTLFALATLFLNFRLLIAAAPDSFKLVVVWPNTFCLTEPCQLRPQVFTLHDLKHSKFEESNAFWKYEWNKHGTCSGKSPADYLNLVFALQKTYDVKQIYAQNSILPNDQQAYKGEQFGRAIFNKIKLWTEIECKLMGPDRYLFQIFVCISAQGQFKNCSSGGAVYRGCTKFEDVKFPPPPASVMVSSDELEKRRT</sequence>
<dbReference type="Gene3D" id="3.90.730.10">
    <property type="entry name" value="Ribonuclease T2-like"/>
    <property type="match status" value="1"/>
</dbReference>
<organism evidence="10 11">
    <name type="scientific">Rubus argutus</name>
    <name type="common">Southern blackberry</name>
    <dbReference type="NCBI Taxonomy" id="59490"/>
    <lineage>
        <taxon>Eukaryota</taxon>
        <taxon>Viridiplantae</taxon>
        <taxon>Streptophyta</taxon>
        <taxon>Embryophyta</taxon>
        <taxon>Tracheophyta</taxon>
        <taxon>Spermatophyta</taxon>
        <taxon>Magnoliopsida</taxon>
        <taxon>eudicotyledons</taxon>
        <taxon>Gunneridae</taxon>
        <taxon>Pentapetalae</taxon>
        <taxon>rosids</taxon>
        <taxon>fabids</taxon>
        <taxon>Rosales</taxon>
        <taxon>Rosaceae</taxon>
        <taxon>Rosoideae</taxon>
        <taxon>Rosoideae incertae sedis</taxon>
        <taxon>Rubus</taxon>
    </lineage>
</organism>
<evidence type="ECO:0000313" key="11">
    <source>
        <dbReference type="Proteomes" id="UP001457282"/>
    </source>
</evidence>
<feature type="signal peptide" evidence="9">
    <location>
        <begin position="1"/>
        <end position="20"/>
    </location>
</feature>
<dbReference type="EMBL" id="JBEDUW010000006">
    <property type="protein sequence ID" value="KAK9919474.1"/>
    <property type="molecule type" value="Genomic_DNA"/>
</dbReference>
<dbReference type="GO" id="GO:0016787">
    <property type="term" value="F:hydrolase activity"/>
    <property type="evidence" value="ECO:0007669"/>
    <property type="project" value="UniProtKB-KW"/>
</dbReference>
<evidence type="ECO:0000256" key="9">
    <source>
        <dbReference type="SAM" id="SignalP"/>
    </source>
</evidence>
<dbReference type="PANTHER" id="PTHR11240:SF75">
    <property type="entry name" value="RIBONUCLEASE 3"/>
    <property type="match status" value="1"/>
</dbReference>
<dbReference type="GO" id="GO:0003723">
    <property type="term" value="F:RNA binding"/>
    <property type="evidence" value="ECO:0007669"/>
    <property type="project" value="InterPro"/>
</dbReference>
<comment type="similarity">
    <text evidence="1 8">Belongs to the RNase T2 family.</text>
</comment>
<keyword evidence="11" id="KW-1185">Reference proteome</keyword>
<reference evidence="10 11" key="1">
    <citation type="journal article" date="2023" name="G3 (Bethesda)">
        <title>A chromosome-length genome assembly and annotation of blackberry (Rubus argutus, cv. 'Hillquist').</title>
        <authorList>
            <person name="Bruna T."/>
            <person name="Aryal R."/>
            <person name="Dudchenko O."/>
            <person name="Sargent D.J."/>
            <person name="Mead D."/>
            <person name="Buti M."/>
            <person name="Cavallini A."/>
            <person name="Hytonen T."/>
            <person name="Andres J."/>
            <person name="Pham M."/>
            <person name="Weisz D."/>
            <person name="Mascagni F."/>
            <person name="Usai G."/>
            <person name="Natali L."/>
            <person name="Bassil N."/>
            <person name="Fernandez G.E."/>
            <person name="Lomsadze A."/>
            <person name="Armour M."/>
            <person name="Olukolu B."/>
            <person name="Poorten T."/>
            <person name="Britton C."/>
            <person name="Davik J."/>
            <person name="Ashrafi H."/>
            <person name="Aiden E.L."/>
            <person name="Borodovsky M."/>
            <person name="Worthington M."/>
        </authorList>
    </citation>
    <scope>NUCLEOTIDE SEQUENCE [LARGE SCALE GENOMIC DNA]</scope>
    <source>
        <strain evidence="10">PI 553951</strain>
    </source>
</reference>
<protein>
    <submittedName>
        <fullName evidence="10">Uncharacterized protein</fullName>
    </submittedName>
</protein>
<evidence type="ECO:0000256" key="3">
    <source>
        <dbReference type="ARBA" id="ARBA00022729"/>
    </source>
</evidence>
<dbReference type="PROSITE" id="PS00531">
    <property type="entry name" value="RNASE_T2_2"/>
    <property type="match status" value="1"/>
</dbReference>
<evidence type="ECO:0000256" key="6">
    <source>
        <dbReference type="ARBA" id="ARBA00023180"/>
    </source>
</evidence>
<keyword evidence="5" id="KW-0378">Hydrolase</keyword>
<evidence type="ECO:0000256" key="4">
    <source>
        <dbReference type="ARBA" id="ARBA00022759"/>
    </source>
</evidence>
<evidence type="ECO:0000256" key="2">
    <source>
        <dbReference type="ARBA" id="ARBA00022722"/>
    </source>
</evidence>
<evidence type="ECO:0000256" key="5">
    <source>
        <dbReference type="ARBA" id="ARBA00022801"/>
    </source>
</evidence>